<dbReference type="RefSeq" id="WP_090593118.1">
    <property type="nucleotide sequence ID" value="NZ_LT629688.1"/>
</dbReference>
<protein>
    <recommendedName>
        <fullName evidence="3">Polysaccharide deacetylase</fullName>
    </recommendedName>
</protein>
<sequence length="242" mass="25950">MELGEVILAQTAAAVGVPVLLPRTPPPSTDPRLLHELYLAQSTRGAELVDGVAGPDGRRDVPEGSVLALNFHDVPAEHRPVVREQLRRVADLGPNLLDDPGTSAGSVLVVFYDGYREAGLFGAEECERLGIRALFLPVFTSSHPAWTGLTPDELAAVAAVHPLGFHTDSHRSGEEIDVASLEDEVHEPVRRLTAAAGTAPLFGAYRGGGRFDPGRPADRVLQELGVRWWLSNWSLEPVPDAG</sequence>
<evidence type="ECO:0008006" key="3">
    <source>
        <dbReference type="Google" id="ProtNLM"/>
    </source>
</evidence>
<dbReference type="Gene3D" id="3.20.20.370">
    <property type="entry name" value="Glycoside hydrolase/deacetylase"/>
    <property type="match status" value="1"/>
</dbReference>
<proteinExistence type="predicted"/>
<organism evidence="1 2">
    <name type="scientific">Auraticoccus monumenti</name>
    <dbReference type="NCBI Taxonomy" id="675864"/>
    <lineage>
        <taxon>Bacteria</taxon>
        <taxon>Bacillati</taxon>
        <taxon>Actinomycetota</taxon>
        <taxon>Actinomycetes</taxon>
        <taxon>Propionibacteriales</taxon>
        <taxon>Propionibacteriaceae</taxon>
        <taxon>Auraticoccus</taxon>
    </lineage>
</organism>
<dbReference type="GO" id="GO:0005975">
    <property type="term" value="P:carbohydrate metabolic process"/>
    <property type="evidence" value="ECO:0007669"/>
    <property type="project" value="InterPro"/>
</dbReference>
<dbReference type="STRING" id="675864.SAMN04489747_2106"/>
<reference evidence="1 2" key="1">
    <citation type="submission" date="2016-10" db="EMBL/GenBank/DDBJ databases">
        <authorList>
            <person name="de Groot N.N."/>
        </authorList>
    </citation>
    <scope>NUCLEOTIDE SEQUENCE [LARGE SCALE GENOMIC DNA]</scope>
    <source>
        <strain evidence="1 2">MON 2.2</strain>
    </source>
</reference>
<accession>A0A1G6YX61</accession>
<dbReference type="Proteomes" id="UP000198546">
    <property type="component" value="Chromosome i"/>
</dbReference>
<keyword evidence="2" id="KW-1185">Reference proteome</keyword>
<dbReference type="OrthoDB" id="9763050at2"/>
<gene>
    <name evidence="1" type="ORF">SAMN04489747_2106</name>
</gene>
<name>A0A1G6YX61_9ACTN</name>
<dbReference type="EMBL" id="LT629688">
    <property type="protein sequence ID" value="SDD94176.1"/>
    <property type="molecule type" value="Genomic_DNA"/>
</dbReference>
<evidence type="ECO:0000313" key="1">
    <source>
        <dbReference type="EMBL" id="SDD94176.1"/>
    </source>
</evidence>
<dbReference type="AlphaFoldDB" id="A0A1G6YX61"/>
<dbReference type="SUPFAM" id="SSF88713">
    <property type="entry name" value="Glycoside hydrolase/deacetylase"/>
    <property type="match status" value="1"/>
</dbReference>
<dbReference type="InterPro" id="IPR011330">
    <property type="entry name" value="Glyco_hydro/deAcase_b/a-brl"/>
</dbReference>
<evidence type="ECO:0000313" key="2">
    <source>
        <dbReference type="Proteomes" id="UP000198546"/>
    </source>
</evidence>